<dbReference type="SMART" id="SM00347">
    <property type="entry name" value="HTH_MARR"/>
    <property type="match status" value="1"/>
</dbReference>
<proteinExistence type="predicted"/>
<dbReference type="PANTHER" id="PTHR39515:SF2">
    <property type="entry name" value="HTH-TYPE TRANSCRIPTIONAL REGULATOR RV0880"/>
    <property type="match status" value="1"/>
</dbReference>
<reference evidence="2 3" key="1">
    <citation type="submission" date="2019-10" db="EMBL/GenBank/DDBJ databases">
        <title>Nocardia macrotermitis sp. nov. and Nocardia aurantia sp. nov., isolated from the gut of fungus growing-termite Macrotermes natalensis.</title>
        <authorList>
            <person name="Benndorf R."/>
            <person name="Schwitalla J."/>
            <person name="Martin K."/>
            <person name="De Beer W."/>
            <person name="Kaster A.-K."/>
            <person name="Vollmers J."/>
            <person name="Poulsen M."/>
            <person name="Beemelmanns C."/>
        </authorList>
    </citation>
    <scope>NUCLEOTIDE SEQUENCE [LARGE SCALE GENOMIC DNA]</scope>
    <source>
        <strain evidence="2 3">RB56</strain>
    </source>
</reference>
<accession>A0A7K0DFK3</accession>
<feature type="domain" description="HTH marR-type" evidence="1">
    <location>
        <begin position="1"/>
        <end position="113"/>
    </location>
</feature>
<dbReference type="Pfam" id="PF01047">
    <property type="entry name" value="MarR"/>
    <property type="match status" value="1"/>
</dbReference>
<dbReference type="InterPro" id="IPR036390">
    <property type="entry name" value="WH_DNA-bd_sf"/>
</dbReference>
<organism evidence="2 3">
    <name type="scientific">Nocardia aurantia</name>
    <dbReference type="NCBI Taxonomy" id="2585199"/>
    <lineage>
        <taxon>Bacteria</taxon>
        <taxon>Bacillati</taxon>
        <taxon>Actinomycetota</taxon>
        <taxon>Actinomycetes</taxon>
        <taxon>Mycobacteriales</taxon>
        <taxon>Nocardiaceae</taxon>
        <taxon>Nocardia</taxon>
    </lineage>
</organism>
<name>A0A7K0DFK3_9NOCA</name>
<dbReference type="AlphaFoldDB" id="A0A7K0DFK3"/>
<dbReference type="PROSITE" id="PS50995">
    <property type="entry name" value="HTH_MARR_2"/>
    <property type="match status" value="1"/>
</dbReference>
<dbReference type="Gene3D" id="1.10.10.10">
    <property type="entry name" value="Winged helix-like DNA-binding domain superfamily/Winged helix DNA-binding domain"/>
    <property type="match status" value="1"/>
</dbReference>
<dbReference type="InterPro" id="IPR052526">
    <property type="entry name" value="HTH-type_Bedaq_tolerance"/>
</dbReference>
<sequence length="127" mass="13704">MVRSLDRLPPATLRALSILDERRGLRVSEFARLDGCSQPTATTLIGRLVAGGLVSRTRDPGDSRAVVVELTPAGRDCLNASRRAIGSALAARLPSFGTDRLDRLRVELSDLLGELKSTAPQPFSHQE</sequence>
<dbReference type="EMBL" id="WEGI01000001">
    <property type="protein sequence ID" value="MQY24565.1"/>
    <property type="molecule type" value="Genomic_DNA"/>
</dbReference>
<keyword evidence="3" id="KW-1185">Reference proteome</keyword>
<evidence type="ECO:0000313" key="2">
    <source>
        <dbReference type="EMBL" id="MQY24565.1"/>
    </source>
</evidence>
<dbReference type="SUPFAM" id="SSF46785">
    <property type="entry name" value="Winged helix' DNA-binding domain"/>
    <property type="match status" value="1"/>
</dbReference>
<gene>
    <name evidence="2" type="ORF">NRB56_01130</name>
</gene>
<dbReference type="InterPro" id="IPR000835">
    <property type="entry name" value="HTH_MarR-typ"/>
</dbReference>
<dbReference type="GO" id="GO:0003700">
    <property type="term" value="F:DNA-binding transcription factor activity"/>
    <property type="evidence" value="ECO:0007669"/>
    <property type="project" value="InterPro"/>
</dbReference>
<dbReference type="InterPro" id="IPR036388">
    <property type="entry name" value="WH-like_DNA-bd_sf"/>
</dbReference>
<evidence type="ECO:0000259" key="1">
    <source>
        <dbReference type="PROSITE" id="PS50995"/>
    </source>
</evidence>
<dbReference type="Proteomes" id="UP000431401">
    <property type="component" value="Unassembled WGS sequence"/>
</dbReference>
<evidence type="ECO:0000313" key="3">
    <source>
        <dbReference type="Proteomes" id="UP000431401"/>
    </source>
</evidence>
<comment type="caution">
    <text evidence="2">The sequence shown here is derived from an EMBL/GenBank/DDBJ whole genome shotgun (WGS) entry which is preliminary data.</text>
</comment>
<dbReference type="PANTHER" id="PTHR39515">
    <property type="entry name" value="CONSERVED PROTEIN"/>
    <property type="match status" value="1"/>
</dbReference>
<protein>
    <recommendedName>
        <fullName evidence="1">HTH marR-type domain-containing protein</fullName>
    </recommendedName>
</protein>